<dbReference type="GO" id="GO:0016020">
    <property type="term" value="C:membrane"/>
    <property type="evidence" value="ECO:0007669"/>
    <property type="project" value="UniProtKB-SubCell"/>
</dbReference>
<dbReference type="Pfam" id="PF12698">
    <property type="entry name" value="ABC2_membrane_3"/>
    <property type="match status" value="1"/>
</dbReference>
<dbReference type="Proteomes" id="UP000422989">
    <property type="component" value="Chromosome"/>
</dbReference>
<proteinExistence type="predicted"/>
<feature type="transmembrane region" description="Helical" evidence="5">
    <location>
        <begin position="156"/>
        <end position="177"/>
    </location>
</feature>
<evidence type="ECO:0000256" key="2">
    <source>
        <dbReference type="ARBA" id="ARBA00022692"/>
    </source>
</evidence>
<feature type="transmembrane region" description="Helical" evidence="5">
    <location>
        <begin position="306"/>
        <end position="324"/>
    </location>
</feature>
<evidence type="ECO:0000256" key="1">
    <source>
        <dbReference type="ARBA" id="ARBA00004141"/>
    </source>
</evidence>
<dbReference type="GO" id="GO:0140359">
    <property type="term" value="F:ABC-type transporter activity"/>
    <property type="evidence" value="ECO:0007669"/>
    <property type="project" value="InterPro"/>
</dbReference>
<keyword evidence="4 5" id="KW-0472">Membrane</keyword>
<feature type="transmembrane region" description="Helical" evidence="5">
    <location>
        <begin position="282"/>
        <end position="299"/>
    </location>
</feature>
<keyword evidence="2 5" id="KW-0812">Transmembrane</keyword>
<evidence type="ECO:0000256" key="3">
    <source>
        <dbReference type="ARBA" id="ARBA00022989"/>
    </source>
</evidence>
<dbReference type="EMBL" id="CP032550">
    <property type="protein sequence ID" value="QGU28031.1"/>
    <property type="molecule type" value="Genomic_DNA"/>
</dbReference>
<comment type="subcellular location">
    <subcellularLocation>
        <location evidence="1">Membrane</location>
        <topology evidence="1">Multi-pass membrane protein</topology>
    </subcellularLocation>
</comment>
<accession>A0A6I6E8V9</accession>
<dbReference type="AlphaFoldDB" id="A0A6I6E8V9"/>
<evidence type="ECO:0000256" key="4">
    <source>
        <dbReference type="ARBA" id="ARBA00023136"/>
    </source>
</evidence>
<organism evidence="7 8">
    <name type="scientific">Microbacterium oryzae</name>
    <dbReference type="NCBI Taxonomy" id="743009"/>
    <lineage>
        <taxon>Bacteria</taxon>
        <taxon>Bacillati</taxon>
        <taxon>Actinomycetota</taxon>
        <taxon>Actinomycetes</taxon>
        <taxon>Micrococcales</taxon>
        <taxon>Microbacteriaceae</taxon>
        <taxon>Microbacterium</taxon>
    </lineage>
</organism>
<feature type="transmembrane region" description="Helical" evidence="5">
    <location>
        <begin position="38"/>
        <end position="59"/>
    </location>
</feature>
<dbReference type="InterPro" id="IPR013525">
    <property type="entry name" value="ABC2_TM"/>
</dbReference>
<gene>
    <name evidence="7" type="ORF">D7D94_10375</name>
</gene>
<keyword evidence="8" id="KW-1185">Reference proteome</keyword>
<evidence type="ECO:0000256" key="5">
    <source>
        <dbReference type="SAM" id="Phobius"/>
    </source>
</evidence>
<feature type="transmembrane region" description="Helical" evidence="5">
    <location>
        <begin position="245"/>
        <end position="270"/>
    </location>
</feature>
<sequence length="373" mass="39388">MNTPAAVRTTHRTPTLTTPQSIWLVAERELGAKLRSKAFLISTAILVIGALAAVIWLGFTASSSGATPVAATPGVVSQLEGAPGFEVTEVADRAEAEELVSSGEVDAAVVSDDTSPTGVTVVAESEAPSSLVAALSVSPTVDLLDPQGESEEGMRYILGIIFGLVFMMAAMTFGTPITQSVIEEKQTRVVEILISAIPARVLLAGKVLGNTILAIGQILLLIAVAVIGMIVTGQTEFLRGLGAPMVWFAVFFLFGFILLAAMFAAAGSLVSRQEDSGPTLTPLIYITMIPYFLVIFFGDNPLVMGILSYVPFSAAVAMPIRLFFNEAGWWEPLLSLVVLLASCVVVIILGAKIYENSLLRMGARVKLKDALKS</sequence>
<feature type="domain" description="ABC-2 type transporter transmembrane" evidence="6">
    <location>
        <begin position="38"/>
        <end position="351"/>
    </location>
</feature>
<name>A0A6I6E8V9_9MICO</name>
<evidence type="ECO:0000259" key="6">
    <source>
        <dbReference type="Pfam" id="PF12698"/>
    </source>
</evidence>
<dbReference type="KEGG" id="moj:D7D94_10375"/>
<dbReference type="OrthoDB" id="3268959at2"/>
<feature type="transmembrane region" description="Helical" evidence="5">
    <location>
        <begin position="214"/>
        <end position="233"/>
    </location>
</feature>
<dbReference type="RefSeq" id="WP_156242538.1">
    <property type="nucleotide sequence ID" value="NZ_BAAAZL010000004.1"/>
</dbReference>
<feature type="transmembrane region" description="Helical" evidence="5">
    <location>
        <begin position="336"/>
        <end position="354"/>
    </location>
</feature>
<evidence type="ECO:0000313" key="7">
    <source>
        <dbReference type="EMBL" id="QGU28031.1"/>
    </source>
</evidence>
<keyword evidence="3 5" id="KW-1133">Transmembrane helix</keyword>
<protein>
    <submittedName>
        <fullName evidence="7">ABC transporter permease</fullName>
    </submittedName>
</protein>
<evidence type="ECO:0000313" key="8">
    <source>
        <dbReference type="Proteomes" id="UP000422989"/>
    </source>
</evidence>
<reference evidence="7 8" key="1">
    <citation type="submission" date="2018-09" db="EMBL/GenBank/DDBJ databases">
        <title>Whole genome sequencing of Microbacterium oryzae strain MB-10T.</title>
        <authorList>
            <person name="Das S.K."/>
        </authorList>
    </citation>
    <scope>NUCLEOTIDE SEQUENCE [LARGE SCALE GENOMIC DNA]</scope>
    <source>
        <strain evidence="7 8">MB-10</strain>
    </source>
</reference>